<name>A0A918WHN0_9BACT</name>
<dbReference type="SUPFAM" id="SSF49899">
    <property type="entry name" value="Concanavalin A-like lectins/glucanases"/>
    <property type="match status" value="1"/>
</dbReference>
<dbReference type="PANTHER" id="PTHR37467:SF1">
    <property type="entry name" value="EXPORTED CALCIUM-BINDING GLYCOPROTEIN"/>
    <property type="match status" value="1"/>
</dbReference>
<feature type="compositionally biased region" description="Low complexity" evidence="1">
    <location>
        <begin position="293"/>
        <end position="314"/>
    </location>
</feature>
<feature type="compositionally biased region" description="Basic and acidic residues" evidence="1">
    <location>
        <begin position="374"/>
        <end position="391"/>
    </location>
</feature>
<dbReference type="Gene3D" id="2.60.120.200">
    <property type="match status" value="1"/>
</dbReference>
<organism evidence="2 3">
    <name type="scientific">Roseibacillus persicicus</name>
    <dbReference type="NCBI Taxonomy" id="454148"/>
    <lineage>
        <taxon>Bacteria</taxon>
        <taxon>Pseudomonadati</taxon>
        <taxon>Verrucomicrobiota</taxon>
        <taxon>Verrucomicrobiia</taxon>
        <taxon>Verrucomicrobiales</taxon>
        <taxon>Verrucomicrobiaceae</taxon>
        <taxon>Roseibacillus</taxon>
    </lineage>
</organism>
<evidence type="ECO:0000313" key="2">
    <source>
        <dbReference type="EMBL" id="GHC52438.1"/>
    </source>
</evidence>
<accession>A0A918WHN0</accession>
<proteinExistence type="predicted"/>
<protein>
    <recommendedName>
        <fullName evidence="4">LamG-like jellyroll fold domain-containing protein</fullName>
    </recommendedName>
</protein>
<dbReference type="Pfam" id="PF13385">
    <property type="entry name" value="Laminin_G_3"/>
    <property type="match status" value="1"/>
</dbReference>
<feature type="compositionally biased region" description="Acidic residues" evidence="1">
    <location>
        <begin position="190"/>
        <end position="208"/>
    </location>
</feature>
<evidence type="ECO:0000256" key="1">
    <source>
        <dbReference type="SAM" id="MobiDB-lite"/>
    </source>
</evidence>
<feature type="compositionally biased region" description="Acidic residues" evidence="1">
    <location>
        <begin position="329"/>
        <end position="339"/>
    </location>
</feature>
<evidence type="ECO:0000313" key="3">
    <source>
        <dbReference type="Proteomes" id="UP000644507"/>
    </source>
</evidence>
<comment type="caution">
    <text evidence="2">The sequence shown here is derived from an EMBL/GenBank/DDBJ whole genome shotgun (WGS) entry which is preliminary data.</text>
</comment>
<keyword evidence="3" id="KW-1185">Reference proteome</keyword>
<dbReference type="Proteomes" id="UP000644507">
    <property type="component" value="Unassembled WGS sequence"/>
</dbReference>
<sequence length="738" mass="76186">MVGEDDALVITLDTAALQAILPQWIEDGPENAGLIIQSAGTSQLSFDSLEGDGNAAELTLNFEPAPGDRDYDGLLDSAETNTEVYISPSNTGTDPDLYDTDGDGLSDKDEIDTTIGSSIFTDPNLEDTDGDFMADKYELNNGLDPSDDGTVGESSPGAKDGPNGADGDLDGDGASNIDEHDGILGYDPTDPTDPDSDDDGLTDGEELSGSENSAYFNDPTDPNAPDSDGDGFSDHDEVLGTFNIWNAGVETGGPGSPTDPNSDDSDGDGFPDALEIEKGLDPTADGSVGESSPGADDGPHGPLGDLDNDGLNNGEEIDNYLTDPRNPDSDDDDLLDGAEIDAGTDPADPDSDKDGLTDGDELNASIGSAFLSDPIKRDSDNDGVSDPREIADGTDPSDANSVVLPTVIGDLVSYYSFDEGIGTTAADTAPLGTPENATTNQNAVGWVTNNPLIGASSLDLTGNTSMQVADALGTAGPGGTPATAFTLMAWVNMDNAPGYDGIFQTRDENWGLNVNGTAFDFRFDHDPGGTSVGLDSANGTSVVGQWIHIAMSWESDGTNMTGKYYVDGQLAGPVIDQTTHPAIAKVYTATGQLWNIGDDPVASNRELDAQLDDLAVFATALSEEDVQLIADAGRAGIPVLSLVEAVSSDEITIISTETDSPNPSDFTITWVSSGLAPTFKVVSSTDLATPVSEWATVPGATAIANGGATTSYTVAGATTANSRQFFALLKNKIPTACA</sequence>
<feature type="compositionally biased region" description="Acidic residues" evidence="1">
    <location>
        <begin position="96"/>
        <end position="112"/>
    </location>
</feature>
<dbReference type="AlphaFoldDB" id="A0A918WHN0"/>
<gene>
    <name evidence="2" type="ORF">GCM10007100_18420</name>
</gene>
<reference evidence="2" key="1">
    <citation type="journal article" date="2014" name="Int. J. Syst. Evol. Microbiol.">
        <title>Complete genome sequence of Corynebacterium casei LMG S-19264T (=DSM 44701T), isolated from a smear-ripened cheese.</title>
        <authorList>
            <consortium name="US DOE Joint Genome Institute (JGI-PGF)"/>
            <person name="Walter F."/>
            <person name="Albersmeier A."/>
            <person name="Kalinowski J."/>
            <person name="Ruckert C."/>
        </authorList>
    </citation>
    <scope>NUCLEOTIDE SEQUENCE</scope>
    <source>
        <strain evidence="2">KCTC 12988</strain>
    </source>
</reference>
<evidence type="ECO:0008006" key="4">
    <source>
        <dbReference type="Google" id="ProtNLM"/>
    </source>
</evidence>
<dbReference type="InterPro" id="IPR053180">
    <property type="entry name" value="Ca-binding_acidic-repeat"/>
</dbReference>
<feature type="region of interest" description="Disordered" evidence="1">
    <location>
        <begin position="83"/>
        <end position="401"/>
    </location>
</feature>
<reference evidence="2" key="2">
    <citation type="submission" date="2020-09" db="EMBL/GenBank/DDBJ databases">
        <authorList>
            <person name="Sun Q."/>
            <person name="Kim S."/>
        </authorList>
    </citation>
    <scope>NUCLEOTIDE SEQUENCE</scope>
    <source>
        <strain evidence="2">KCTC 12988</strain>
    </source>
</reference>
<dbReference type="PANTHER" id="PTHR37467">
    <property type="entry name" value="EXPORTED CALCIUM-BINDING GLYCOPROTEIN-RELATED"/>
    <property type="match status" value="1"/>
</dbReference>
<dbReference type="InterPro" id="IPR013320">
    <property type="entry name" value="ConA-like_dom_sf"/>
</dbReference>
<feature type="compositionally biased region" description="Polar residues" evidence="1">
    <location>
        <begin position="83"/>
        <end position="93"/>
    </location>
</feature>
<dbReference type="EMBL" id="BMXI01000007">
    <property type="protein sequence ID" value="GHC52438.1"/>
    <property type="molecule type" value="Genomic_DNA"/>
</dbReference>